<keyword evidence="1" id="KW-0949">S-adenosyl-L-methionine</keyword>
<dbReference type="Pfam" id="PF01728">
    <property type="entry name" value="FtsJ"/>
    <property type="match status" value="1"/>
</dbReference>
<dbReference type="PANTHER" id="PTHR16121:SF0">
    <property type="entry name" value="CAP-SPECIFIC MRNA (NUCLEOSIDE-2'-O-)-METHYLTRANSFERASE 1"/>
    <property type="match status" value="1"/>
</dbReference>
<dbReference type="GO" id="GO:0032259">
    <property type="term" value="P:methylation"/>
    <property type="evidence" value="ECO:0007669"/>
    <property type="project" value="UniProtKB-KW"/>
</dbReference>
<evidence type="ECO:0000256" key="1">
    <source>
        <dbReference type="RuleBase" id="RU368012"/>
    </source>
</evidence>
<dbReference type="InterPro" id="IPR029063">
    <property type="entry name" value="SAM-dependent_MTases_sf"/>
</dbReference>
<proteinExistence type="predicted"/>
<evidence type="ECO:0000256" key="2">
    <source>
        <dbReference type="SAM" id="MobiDB-lite"/>
    </source>
</evidence>
<dbReference type="GO" id="GO:0005634">
    <property type="term" value="C:nucleus"/>
    <property type="evidence" value="ECO:0007669"/>
    <property type="project" value="UniProtKB-SubCell"/>
</dbReference>
<keyword evidence="1" id="KW-0506">mRNA capping</keyword>
<feature type="domain" description="RrmJ-type SAM-dependent 2'-O-MTase" evidence="4">
    <location>
        <begin position="357"/>
        <end position="585"/>
    </location>
</feature>
<keyword evidence="1" id="KW-0539">Nucleus</keyword>
<dbReference type="InterPro" id="IPR025816">
    <property type="entry name" value="RrmJ-type_MeTrfase"/>
</dbReference>
<comment type="catalytic activity">
    <reaction evidence="1">
        <text>a 5'-end (N(7)-methyl 5'-triphosphoguanosine)-ribonucleoside in mRNA + S-adenosyl-L-methionine = a 5'-end (N(7)-methyl 5'-triphosphoguanosine)-(2'-O-methyl-ribonucleoside) in mRNA + S-adenosyl-L-homocysteine + H(+)</text>
        <dbReference type="Rhea" id="RHEA:67020"/>
        <dbReference type="Rhea" id="RHEA-COMP:17167"/>
        <dbReference type="Rhea" id="RHEA-COMP:17168"/>
        <dbReference type="ChEBI" id="CHEBI:15378"/>
        <dbReference type="ChEBI" id="CHEBI:57856"/>
        <dbReference type="ChEBI" id="CHEBI:59789"/>
        <dbReference type="ChEBI" id="CHEBI:156461"/>
        <dbReference type="ChEBI" id="CHEBI:167609"/>
        <dbReference type="EC" id="2.1.1.57"/>
    </reaction>
</comment>
<evidence type="ECO:0000259" key="3">
    <source>
        <dbReference type="PROSITE" id="PS50174"/>
    </source>
</evidence>
<feature type="domain" description="G-patch" evidence="3">
    <location>
        <begin position="208"/>
        <end position="253"/>
    </location>
</feature>
<dbReference type="Proteomes" id="UP000278627">
    <property type="component" value="Unassembled WGS sequence"/>
</dbReference>
<reference evidence="5 6" key="2">
    <citation type="submission" date="2018-11" db="EMBL/GenBank/DDBJ databases">
        <authorList>
            <consortium name="Pathogen Informatics"/>
        </authorList>
    </citation>
    <scope>NUCLEOTIDE SEQUENCE [LARGE SCALE GENOMIC DNA]</scope>
</reference>
<keyword evidence="6" id="KW-1185">Reference proteome</keyword>
<dbReference type="PANTHER" id="PTHR16121">
    <property type="entry name" value="CAP-SPECIFIC MRNA (NUCLEOSIDE-2'-O-)-METHYLTRANSFERASE 1-RELATED"/>
    <property type="match status" value="1"/>
</dbReference>
<organism evidence="7">
    <name type="scientific">Brugia pahangi</name>
    <name type="common">Filarial nematode worm</name>
    <dbReference type="NCBI Taxonomy" id="6280"/>
    <lineage>
        <taxon>Eukaryota</taxon>
        <taxon>Metazoa</taxon>
        <taxon>Ecdysozoa</taxon>
        <taxon>Nematoda</taxon>
        <taxon>Chromadorea</taxon>
        <taxon>Rhabditida</taxon>
        <taxon>Spirurina</taxon>
        <taxon>Spiruromorpha</taxon>
        <taxon>Filarioidea</taxon>
        <taxon>Onchocercidae</taxon>
        <taxon>Brugia</taxon>
    </lineage>
</organism>
<dbReference type="GO" id="GO:0004483">
    <property type="term" value="F:methyltransferase cap1 activity"/>
    <property type="evidence" value="ECO:0007669"/>
    <property type="project" value="UniProtKB-UniRule"/>
</dbReference>
<comment type="function">
    <text evidence="1">S-adenosyl-L-methionine-dependent methyltransferase that mediates RNA cap1 2'-O-ribose methylation to the 5'-cap structure of RNAs. Methylates the ribose of the first nucleotide of a m(7)GpppG-capped mRNA to produce m(7)GpppNmp (cap1).</text>
</comment>
<dbReference type="InterPro" id="IPR002877">
    <property type="entry name" value="RNA_MeTrfase_FtsJ_dom"/>
</dbReference>
<dbReference type="WBParaSite" id="BPAG_0001410401-mRNA-1">
    <property type="protein sequence ID" value="BPAG_0001410401-mRNA-1"/>
    <property type="gene ID" value="BPAG_0001410401"/>
</dbReference>
<evidence type="ECO:0000313" key="6">
    <source>
        <dbReference type="Proteomes" id="UP000278627"/>
    </source>
</evidence>
<dbReference type="PROSITE" id="PS50174">
    <property type="entry name" value="G_PATCH"/>
    <property type="match status" value="1"/>
</dbReference>
<reference evidence="7" key="1">
    <citation type="submission" date="2017-02" db="UniProtKB">
        <authorList>
            <consortium name="WormBaseParasite"/>
        </authorList>
    </citation>
    <scope>IDENTIFICATION</scope>
</reference>
<dbReference type="GO" id="GO:0003676">
    <property type="term" value="F:nucleic acid binding"/>
    <property type="evidence" value="ECO:0007669"/>
    <property type="project" value="UniProtKB-UniRule"/>
</dbReference>
<evidence type="ECO:0000313" key="5">
    <source>
        <dbReference type="EMBL" id="VDN95217.1"/>
    </source>
</evidence>
<dbReference type="FunFam" id="3.40.50.12760:FF:000004">
    <property type="entry name" value="FtsJ-like methyltransferase"/>
    <property type="match status" value="1"/>
</dbReference>
<protein>
    <recommendedName>
        <fullName evidence="1">Cap-specific mRNA (nucleoside-2'-O-)-methyltransferase 1</fullName>
        <ecNumber evidence="1">2.1.1.57</ecNumber>
    </recommendedName>
    <alternativeName>
        <fullName evidence="1">Cap1 2'O-ribose methyltransferase 1</fullName>
    </alternativeName>
</protein>
<dbReference type="GO" id="GO:0016556">
    <property type="term" value="P:mRNA modification"/>
    <property type="evidence" value="ECO:0007669"/>
    <property type="project" value="UniProtKB-UniRule"/>
</dbReference>
<name>A0A0N4TYK7_BRUPA</name>
<dbReference type="InterPro" id="IPR050851">
    <property type="entry name" value="mRNA_Cap_2O-Ribose_MeTrfase"/>
</dbReference>
<dbReference type="STRING" id="6280.A0A0N4TYK7"/>
<keyword evidence="1" id="KW-0808">Transferase</keyword>
<dbReference type="Gene3D" id="3.40.50.12760">
    <property type="match status" value="1"/>
</dbReference>
<dbReference type="GO" id="GO:0005737">
    <property type="term" value="C:cytoplasm"/>
    <property type="evidence" value="ECO:0007669"/>
    <property type="project" value="TreeGrafter"/>
</dbReference>
<accession>A0A0N4TYK7</accession>
<comment type="subcellular location">
    <subcellularLocation>
        <location evidence="1">Nucleus</location>
    </subcellularLocation>
</comment>
<dbReference type="EMBL" id="UZAD01013500">
    <property type="protein sequence ID" value="VDN95217.1"/>
    <property type="molecule type" value="Genomic_DNA"/>
</dbReference>
<dbReference type="GO" id="GO:0006370">
    <property type="term" value="P:7-methylguanosine mRNA capping"/>
    <property type="evidence" value="ECO:0007669"/>
    <property type="project" value="UniProtKB-UniRule"/>
</dbReference>
<evidence type="ECO:0000313" key="7">
    <source>
        <dbReference type="WBParaSite" id="BPAG_0001410401-mRNA-1"/>
    </source>
</evidence>
<dbReference type="SUPFAM" id="SSF53335">
    <property type="entry name" value="S-adenosyl-L-methionine-dependent methyltransferases"/>
    <property type="match status" value="1"/>
</dbReference>
<evidence type="ECO:0000259" key="4">
    <source>
        <dbReference type="PROSITE" id="PS51613"/>
    </source>
</evidence>
<keyword evidence="1" id="KW-0489">Methyltransferase</keyword>
<dbReference type="Pfam" id="PF01585">
    <property type="entry name" value="G-patch"/>
    <property type="match status" value="1"/>
</dbReference>
<dbReference type="AlphaFoldDB" id="A0A0N4TYK7"/>
<sequence>MAFFINDTTITVAVIYFTNGIYLSNLVPSETFHYRSYFSLSVIFFLSYRTAPNILKHLEPFTPILISDYSFHNDSTRERAICIKYDAVCGKDSREFTQLCLLTSIHCDYASNSVYDYANNFKYQETWYLRNTSRIDEMSEDTSGHTMDGGNSKMIRRLVSTRLEDIRDGFEEELQETKPMKKPVQNSGKLTDSEDEYEVPAKIPKQTYENRGAALLAKMGYDGGGLGKSGQGRTELIPFSTQRGREGFGQPANQKIARDWNVVWDFAEEEKPVEENVLWLSAPNDIREKFTKDLQDQDDWIIIGNRKETLDGEYKYCDSNLMKKMLDAKSVFDELDIRDLKEARIRANPYETIGSAFFQNRAAMKMANLDRIYDWLLTGEKPDNVEIKNPMNVEIKNEKCRVATPGKNAGRLSPLFYFADICAGPGGFTEYVLWRKGYYNARGKDDFKLKRFTAASPSYFEPYYGKHNDGDITKPDNITSFEDIVKRGTNNVGVDLVMADGGFCEILSKRLYLCQFLTGLSVLRVKNHDTGSGGKFVCKLFDIFTPFSIGLIYLMYIVFERISIHKPNTSRPANSERYIVCDNPLACYVSEVKKYMTKINIELDRFWETKVRDVIEVVPENMIYSDKIFMAYILEHNERTIKRQISYLNKYRIFAQNTGQLDRDQEKLRRECLQYWKIPDITKKKPYETNESLFAAISRLVKIIDFKELQQKPPAFTKNVLLSGASRMRYAELRMCAITEKELPVLLISTQMGTYFYSPYSQQGFERVPFDVSIPKDTVLLVQITKVYKRLDDKGKLEGERAAVRILDAALLNGDDVSALPFDERMTAAEKMCKAIKFVYETPDRKIAQVFPAKVFMLDEIHSEMHRFHVILAKGEEVAVIKEGDEVLPSFFYCRGMRITSLLINPWIMCWSRSHGKLYAFNPTSQGSSVFSEQFEKAQCCLNFWKAVIAKKHPPNNSDPSKNDCYQWFWEWTHNFIVGEGYGPRAVLEAEEHSEGLTLRSMHAIAQQQKDSVSHKHSLHRRKELWET</sequence>
<dbReference type="PROSITE" id="PS51613">
    <property type="entry name" value="SAM_MT_RRMJ"/>
    <property type="match status" value="1"/>
</dbReference>
<dbReference type="EC" id="2.1.1.57" evidence="1"/>
<gene>
    <name evidence="5" type="ORF">BPAG_LOCUS14032</name>
</gene>
<dbReference type="SMART" id="SM00443">
    <property type="entry name" value="G_patch"/>
    <property type="match status" value="1"/>
</dbReference>
<dbReference type="InterPro" id="IPR000467">
    <property type="entry name" value="G_patch_dom"/>
</dbReference>
<feature type="region of interest" description="Disordered" evidence="2">
    <location>
        <begin position="174"/>
        <end position="197"/>
    </location>
</feature>
<keyword evidence="1" id="KW-0507">mRNA processing</keyword>